<evidence type="ECO:0000256" key="2">
    <source>
        <dbReference type="SAM" id="MobiDB-lite"/>
    </source>
</evidence>
<reference evidence="3" key="1">
    <citation type="submission" date="2021-02" db="EMBL/GenBank/DDBJ databases">
        <authorList>
            <person name="Dougan E. K."/>
            <person name="Rhodes N."/>
            <person name="Thang M."/>
            <person name="Chan C."/>
        </authorList>
    </citation>
    <scope>NUCLEOTIDE SEQUENCE</scope>
</reference>
<keyword evidence="4" id="KW-1185">Reference proteome</keyword>
<comment type="caution">
    <text evidence="3">The sequence shown here is derived from an EMBL/GenBank/DDBJ whole genome shotgun (WGS) entry which is preliminary data.</text>
</comment>
<dbReference type="EMBL" id="CAJNIZ010045695">
    <property type="protein sequence ID" value="CAE7727468.1"/>
    <property type="molecule type" value="Genomic_DNA"/>
</dbReference>
<keyword evidence="1" id="KW-0175">Coiled coil</keyword>
<name>A0A812XGM7_SYMPI</name>
<feature type="coiled-coil region" evidence="1">
    <location>
        <begin position="677"/>
        <end position="704"/>
    </location>
</feature>
<evidence type="ECO:0000313" key="3">
    <source>
        <dbReference type="EMBL" id="CAE7727468.1"/>
    </source>
</evidence>
<evidence type="ECO:0000313" key="4">
    <source>
        <dbReference type="Proteomes" id="UP000649617"/>
    </source>
</evidence>
<feature type="region of interest" description="Disordered" evidence="2">
    <location>
        <begin position="85"/>
        <end position="104"/>
    </location>
</feature>
<feature type="region of interest" description="Disordered" evidence="2">
    <location>
        <begin position="899"/>
        <end position="938"/>
    </location>
</feature>
<gene>
    <name evidence="3" type="ORF">SPIL2461_LOCUS20835</name>
</gene>
<feature type="compositionally biased region" description="Basic and acidic residues" evidence="2">
    <location>
        <begin position="85"/>
        <end position="100"/>
    </location>
</feature>
<accession>A0A812XGM7</accession>
<protein>
    <recommendedName>
        <fullName evidence="5">C3H1-type domain-containing protein</fullName>
    </recommendedName>
</protein>
<evidence type="ECO:0000256" key="1">
    <source>
        <dbReference type="SAM" id="Coils"/>
    </source>
</evidence>
<evidence type="ECO:0008006" key="5">
    <source>
        <dbReference type="Google" id="ProtNLM"/>
    </source>
</evidence>
<organism evidence="3 4">
    <name type="scientific">Symbiodinium pilosum</name>
    <name type="common">Dinoflagellate</name>
    <dbReference type="NCBI Taxonomy" id="2952"/>
    <lineage>
        <taxon>Eukaryota</taxon>
        <taxon>Sar</taxon>
        <taxon>Alveolata</taxon>
        <taxon>Dinophyceae</taxon>
        <taxon>Suessiales</taxon>
        <taxon>Symbiodiniaceae</taxon>
        <taxon>Symbiodinium</taxon>
    </lineage>
</organism>
<dbReference type="OrthoDB" id="417224at2759"/>
<dbReference type="Proteomes" id="UP000649617">
    <property type="component" value="Unassembled WGS sequence"/>
</dbReference>
<proteinExistence type="predicted"/>
<sequence length="1761" mass="195231">MDNHLRDLLSEQRASVRSWLSALGVQTCQDVKHLWADAAAMEREWSNGPGKECSADLALEVADFYTRACRLALQDSRAQVRQLAGERESAYSAPKSEKRALPPVAARPQSKAKLLVPQRFVGPDVPVLTVSDSNATSAAATDERRQLKVRALFCLALDVFLVIAEIGLESLDMSDESAVARATTLAMVAVGRLSVRRIAALTATLKRWKTFCAQQAWSPRNLTPANVAAFLRSVSFGGPTAASAVFQALRWLHLNLAAPFPVDHFMIKPFRFHSLGHTSRQAAELQPWKFFNLLRIAAELTGTPRILMLFVLQAAVSCIRFAHFQRSVLHKDHGFWLEFECSEGKSRRKGVRPAYKWATPALKFGGVDLVAELRRFFQEELLPDTPFLWPAIRLRSDDLWQLTEDTPFLLDRKLSGPRFLDLFRGALCRCGLQPAQASVAGFNRLRRFLPTGAQMLDMRVLCICTQAYPYRPDVNALLRSESSLWPSRHGGACIAGIFYVTRAVDAPSWAIAGNPVEASVVMRVAGSALHPRKMAIFLGGFLCGYAYRDPCEPSTSWFGGGAQCLVHAAAALPAPSLWEPQHWMRRHVVTLVMCARLADLESTPAEVQVGACYSPGLCFAGLPLPAMSASHQVDIQASDRGLASCMRLARVATAWSEAFFKKHSIETLDDYVYVVDSTRWEASLKELADECQELKDNRIALARLKAAYESGQAAIQQSQAVEKSDNADFDQPIPENQFQQLDKDWKSSYGFQIEAHLDPSDSLRGRIWRELRRRQLTLLDLRKVKSVVGGSTPLDEERINLDSGVVLQFSKDSSSAPKNTIEYYLRLRIAFACLSTLHWTMHYADFALRHTSTYGAGSLAWLQRNDLHTRGAMCAKVRRGLTAGVALTEALRESHLEWRSPGARMSEPMPAPSTPRGGKRKFDDDIPTPPPAPSGQRRVQTISMIRGGRKICKEWNDSRGCNKKNCDSIHGCDVRLPDGSLDPEATAGDLLLRADWPVTWRGGGDLPQLPNVPAPQGACSQHTMPSLVHVDDVADVSVESLLPFLQRRRDVIQQYSAWLGCPPVRSDAACCGWTSRDRLYWLTSQSKDASSAEPPQPWVYQHDGKAAALLVYTGQKPIPSRVFLEDGFPMQVMKGEVPAAHTLTREFYHPSDLVHKTTPEAADRFFSDARRFPPASYEDHSLLWRGQEWRQPSPEERSQFLGVPAAATTAVTGSAQYHLLPPAIISAKTRTRIFAGNTGQRYSSEHAKGLDHLLPPGLGKEGHMAAALQLNSPFSPVRWPDEDVQFVASTVAVWQDSLPALARRQRAVLKSLAKAVEPLRVCLAKLLCPCAQKVAASKNPAFVALLTALLRYADDILAQTLAERDKGFCSDLLTKDQVDCLFGPGGWRPMERFLLRQGDGKARLVDNCRKTEHNAIHTVSVDFVASSIRDVFQALKVHGHVSDELTPWLNVRLGTDDLPDAYRGHPVQESHMPLSVVAIFVPKQGWRFTVLYGLAYGLEAAVVAFNRLPLLGVAAARRCASSLCAAYFDDELSLELLLGADVSRPGPVLRMFQQGPDGGPELDHYSRQVLHALCKMIQFSAPREIRVLGDQSPILTVYSDASFENGTLRLGWVLFSSRAARPIGGTCVVPSEVIADWKMRTQQIFMGETLAALVVPLLEESFFRHTDAIWFVDNANAVSSAVSASSREDDVHEVALAAACFRTAISCRTWWEWVDTHSNPSDGLSRLGLSDGWTRSQNWDTREFEFPASAHRSRILDFLLR</sequence>